<dbReference type="EMBL" id="CDHN01000003">
    <property type="protein sequence ID" value="CEJ89927.1"/>
    <property type="molecule type" value="Genomic_DNA"/>
</dbReference>
<dbReference type="PANTHER" id="PTHR36142:SF2">
    <property type="entry name" value="METALLO-HYDROLASE_OXIDOREDUCTASE SUPERFAMILY PROTEIN"/>
    <property type="match status" value="1"/>
</dbReference>
<dbReference type="Proteomes" id="UP000039046">
    <property type="component" value="Unassembled WGS sequence"/>
</dbReference>
<reference evidence="1 2" key="1">
    <citation type="journal article" date="2015" name="Genome Announc.">
        <title>Draft Genome Sequence and Gene Annotation of the Entomopathogenic Fungus Verticillium hemipterigenum.</title>
        <authorList>
            <person name="Horn F."/>
            <person name="Habel A."/>
            <person name="Scharf D.H."/>
            <person name="Dworschak J."/>
            <person name="Brakhage A.A."/>
            <person name="Guthke R."/>
            <person name="Hertweck C."/>
            <person name="Linde J."/>
        </authorList>
    </citation>
    <scope>NUCLEOTIDE SEQUENCE [LARGE SCALE GENOMIC DNA]</scope>
</reference>
<gene>
    <name evidence="1" type="ORF">VHEMI05741</name>
</gene>
<keyword evidence="2" id="KW-1185">Reference proteome</keyword>
<name>A0A0A1TJF7_9HYPO</name>
<sequence length="361" mass="40657">MALSNKASRRKVIEPHLKSIGNLRPIFTSLNGDHSWLMSFPRPASEVKEHGKAFFHIVYEPWLEGGANFLPSFLINITMVQNPAIKDAAAVEALVQEIEELAAQRLGIDHTAASQNNKDGYTGGIDLILLCFDFRDHVHEATLRKFDPRIPVLASTNAERAVTSWNHFKNIEILSDLPFHSRAWQLSEKEAPRYMPTWLTTRRLLSDRPLNCMLVIVWTRLANVSNLEKHEAILIAAHGVQMDNVFIQAFLKSEPETIKLAMLHNLKDSFAAGAQNTFGAKSGLALYRALDDCDYWIATHDGQLSYTGIILRLLFTADKPRTLEWALTEEEAERIADDKPKVLRRDPTITRVDNGGSLVLV</sequence>
<dbReference type="AlphaFoldDB" id="A0A0A1TJF7"/>
<evidence type="ECO:0000313" key="2">
    <source>
        <dbReference type="Proteomes" id="UP000039046"/>
    </source>
</evidence>
<accession>A0A0A1TJF7</accession>
<organism evidence="1 2">
    <name type="scientific">[Torrubiella] hemipterigena</name>
    <dbReference type="NCBI Taxonomy" id="1531966"/>
    <lineage>
        <taxon>Eukaryota</taxon>
        <taxon>Fungi</taxon>
        <taxon>Dikarya</taxon>
        <taxon>Ascomycota</taxon>
        <taxon>Pezizomycotina</taxon>
        <taxon>Sordariomycetes</taxon>
        <taxon>Hypocreomycetidae</taxon>
        <taxon>Hypocreales</taxon>
        <taxon>Clavicipitaceae</taxon>
        <taxon>Clavicipitaceae incertae sedis</taxon>
        <taxon>'Torrubiella' clade</taxon>
    </lineage>
</organism>
<protein>
    <submittedName>
        <fullName evidence="1">Uncharacterized protein</fullName>
    </submittedName>
</protein>
<dbReference type="OrthoDB" id="9971601at2759"/>
<dbReference type="HOGENOM" id="CLU_047435_0_0_1"/>
<evidence type="ECO:0000313" key="1">
    <source>
        <dbReference type="EMBL" id="CEJ89927.1"/>
    </source>
</evidence>
<dbReference type="PANTHER" id="PTHR36142">
    <property type="entry name" value="METALLO-HYDROLASE/OXIDOREDUCTASE SUPERFAMILY PROTEIN"/>
    <property type="match status" value="1"/>
</dbReference>
<proteinExistence type="predicted"/>